<evidence type="ECO:0000259" key="7">
    <source>
        <dbReference type="Pfam" id="PF07005"/>
    </source>
</evidence>
<evidence type="ECO:0000256" key="4">
    <source>
        <dbReference type="ARBA" id="ARBA00022777"/>
    </source>
</evidence>
<organism evidence="9 10">
    <name type="scientific">Seonamhaeicola algicola</name>
    <dbReference type="NCBI Taxonomy" id="1719036"/>
    <lineage>
        <taxon>Bacteria</taxon>
        <taxon>Pseudomonadati</taxon>
        <taxon>Bacteroidota</taxon>
        <taxon>Flavobacteriia</taxon>
        <taxon>Flavobacteriales</taxon>
        <taxon>Flavobacteriaceae</taxon>
    </lineage>
</organism>
<keyword evidence="4" id="KW-0418">Kinase</keyword>
<evidence type="ECO:0000256" key="2">
    <source>
        <dbReference type="ARBA" id="ARBA00022679"/>
    </source>
</evidence>
<dbReference type="Pfam" id="PF17042">
    <property type="entry name" value="NBD_C"/>
    <property type="match status" value="1"/>
</dbReference>
<reference evidence="10" key="1">
    <citation type="submission" date="2019-08" db="EMBL/GenBank/DDBJ databases">
        <title>Seonamhaeicola sediminis sp. nov., isolated from marine sediment.</title>
        <authorList>
            <person name="Cao W.R."/>
        </authorList>
    </citation>
    <scope>NUCLEOTIDE SEQUENCE [LARGE SCALE GENOMIC DNA]</scope>
    <source>
        <strain evidence="10">Gy8</strain>
    </source>
</reference>
<dbReference type="Gene3D" id="3.40.980.20">
    <property type="entry name" value="Four-carbon acid sugar kinase, nucleotide binding domain"/>
    <property type="match status" value="1"/>
</dbReference>
<dbReference type="InterPro" id="IPR031475">
    <property type="entry name" value="NBD_C"/>
</dbReference>
<dbReference type="InterPro" id="IPR037051">
    <property type="entry name" value="4-carb_acid_sugar_kinase_N_sf"/>
</dbReference>
<evidence type="ECO:0000313" key="10">
    <source>
        <dbReference type="Proteomes" id="UP000321790"/>
    </source>
</evidence>
<evidence type="ECO:0000256" key="3">
    <source>
        <dbReference type="ARBA" id="ARBA00022741"/>
    </source>
</evidence>
<evidence type="ECO:0000256" key="1">
    <source>
        <dbReference type="ARBA" id="ARBA00005715"/>
    </source>
</evidence>
<dbReference type="InterPro" id="IPR010737">
    <property type="entry name" value="4-carb_acid_sugar_kinase_N"/>
</dbReference>
<comment type="caution">
    <text evidence="9">The sequence shown here is derived from an EMBL/GenBank/DDBJ whole genome shotgun (WGS) entry which is preliminary data.</text>
</comment>
<dbReference type="AlphaFoldDB" id="A0A5C7B5K2"/>
<proteinExistence type="inferred from homology"/>
<dbReference type="Gene3D" id="3.40.50.10840">
    <property type="entry name" value="Putative sugar-binding, N-terminal domain"/>
    <property type="match status" value="1"/>
</dbReference>
<name>A0A5C7B5K2_9FLAO</name>
<dbReference type="SUPFAM" id="SSF142764">
    <property type="entry name" value="YgbK-like"/>
    <property type="match status" value="1"/>
</dbReference>
<evidence type="ECO:0000256" key="6">
    <source>
        <dbReference type="ARBA" id="ARBA00023277"/>
    </source>
</evidence>
<dbReference type="EMBL" id="VOSC01000005">
    <property type="protein sequence ID" value="TXE15193.1"/>
    <property type="molecule type" value="Genomic_DNA"/>
</dbReference>
<evidence type="ECO:0000313" key="9">
    <source>
        <dbReference type="EMBL" id="TXE15193.1"/>
    </source>
</evidence>
<dbReference type="Pfam" id="PF07005">
    <property type="entry name" value="SBD_N"/>
    <property type="match status" value="1"/>
</dbReference>
<keyword evidence="10" id="KW-1185">Reference proteome</keyword>
<protein>
    <recommendedName>
        <fullName evidence="11">Hydroxyacid dehydrogenase</fullName>
    </recommendedName>
</protein>
<evidence type="ECO:0000259" key="8">
    <source>
        <dbReference type="Pfam" id="PF17042"/>
    </source>
</evidence>
<dbReference type="OrthoDB" id="153193at2"/>
<keyword evidence="5" id="KW-0067">ATP-binding</keyword>
<keyword evidence="6" id="KW-0119">Carbohydrate metabolism</keyword>
<dbReference type="GO" id="GO:0005524">
    <property type="term" value="F:ATP binding"/>
    <property type="evidence" value="ECO:0007669"/>
    <property type="project" value="UniProtKB-KW"/>
</dbReference>
<keyword evidence="2" id="KW-0808">Transferase</keyword>
<dbReference type="RefSeq" id="WP_147130686.1">
    <property type="nucleotide sequence ID" value="NZ_VOSC01000005.1"/>
</dbReference>
<sequence length="467" mass="51790">MNNVLSNILATLPKPENTNYRSLNQQLFNKLNKACIVIDDDPTGNQTVYNIPLLTNWNETVFIEEFTKGTPVFFVLTNSRSLSAKETKKVYTEIAQNILKASKISKREFVIISRSDSTLRGHFPLEPSTLKINLKLQDAITVFLPVMFEGNRVTVNDTHYILDDDILTPVNNTPFAQDHSFKYSKANLKAYIEEKSEGSIKASSVISFSLEAIRTKSTKELADAITSLPKSCYCIFNSINYSDLDKVTQALLLAQQNGKQIIYRTSSSFVPSYIGQKPKDILTAEDVIVTKTNTGGLTIVGSYVKKSSDQLKEALQLFNATTTFEVDVEKVLSENSNEYIQAFVNKLNIVLKSGEDCIVFTSRKLITGTDASTTINIAAVISNALVKIVEGLTTQPKYLIAKGGITSHDLATKGLKMRRSKVIGQIQAGIPVWKMNNQTKFPNLPYIVFPGNVGSNKTLKDVITKLN</sequence>
<feature type="domain" description="Four-carbon acid sugar kinase N-terminal" evidence="7">
    <location>
        <begin position="36"/>
        <end position="270"/>
    </location>
</feature>
<comment type="similarity">
    <text evidence="1">Belongs to the four-carbon acid sugar kinase family.</text>
</comment>
<feature type="domain" description="Four-carbon acid sugar kinase nucleotide binding" evidence="8">
    <location>
        <begin position="297"/>
        <end position="459"/>
    </location>
</feature>
<evidence type="ECO:0008006" key="11">
    <source>
        <dbReference type="Google" id="ProtNLM"/>
    </source>
</evidence>
<keyword evidence="3" id="KW-0547">Nucleotide-binding</keyword>
<gene>
    <name evidence="9" type="ORF">FUA26_01405</name>
</gene>
<accession>A0A5C7B5K2</accession>
<dbReference type="InterPro" id="IPR042213">
    <property type="entry name" value="NBD_C_sf"/>
</dbReference>
<dbReference type="GO" id="GO:0016301">
    <property type="term" value="F:kinase activity"/>
    <property type="evidence" value="ECO:0007669"/>
    <property type="project" value="UniProtKB-KW"/>
</dbReference>
<dbReference type="Proteomes" id="UP000321790">
    <property type="component" value="Unassembled WGS sequence"/>
</dbReference>
<evidence type="ECO:0000256" key="5">
    <source>
        <dbReference type="ARBA" id="ARBA00022840"/>
    </source>
</evidence>